<dbReference type="GO" id="GO:0004045">
    <property type="term" value="F:peptidyl-tRNA hydrolase activity"/>
    <property type="evidence" value="ECO:0007669"/>
    <property type="project" value="InterPro"/>
</dbReference>
<dbReference type="AlphaFoldDB" id="D8LZE7"/>
<dbReference type="Pfam" id="PF01195">
    <property type="entry name" value="Pept_tRNA_hydro"/>
    <property type="match status" value="2"/>
</dbReference>
<keyword evidence="5" id="KW-1185">Reference proteome</keyword>
<dbReference type="OMA" id="FGTCRFK"/>
<reference evidence="4" key="1">
    <citation type="submission" date="2010-02" db="EMBL/GenBank/DDBJ databases">
        <title>Sequencing and annotation of the Blastocystis hominis genome.</title>
        <authorList>
            <person name="Wincker P."/>
        </authorList>
    </citation>
    <scope>NUCLEOTIDE SEQUENCE</scope>
    <source>
        <strain evidence="4">Singapore isolate B</strain>
    </source>
</reference>
<sequence length="285" mass="31583">MAAVVSHAKPCVRRLIVGLGNMGSEYHRTRHNVGFGVCKTFASEYLPNMNSDDVEWKWRVAKSCKCSLLQTTIHFSQNSSLGLDLVDHVSDRACQKTVTNGVPFPNIQLSMSLPLTYMNNSGQSVVLFSKQNNYRLKAPSSKNNMDEILIVHDDISIPFGEIRFSPKGGSGGQNGVKSILKCMATEKIPRLRVGIGASAGEGPMRADARYVIGRWDCTQLNILPYVIHFACEGLRVYLHRGINAAASCCNFKNCVEAYKALYPDCDSGRVSRFEHFEVDDIVNKN</sequence>
<accession>D8LZE7</accession>
<protein>
    <recommendedName>
        <fullName evidence="6">Peptidyl-tRNA hydrolase</fullName>
    </recommendedName>
</protein>
<evidence type="ECO:0008006" key="6">
    <source>
        <dbReference type="Google" id="ProtNLM"/>
    </source>
</evidence>
<keyword evidence="3" id="KW-0694">RNA-binding</keyword>
<dbReference type="Proteomes" id="UP000008312">
    <property type="component" value="Unassembled WGS sequence"/>
</dbReference>
<evidence type="ECO:0000313" key="4">
    <source>
        <dbReference type="EMBL" id="CBK21186.2"/>
    </source>
</evidence>
<organism evidence="4">
    <name type="scientific">Blastocystis hominis</name>
    <dbReference type="NCBI Taxonomy" id="12968"/>
    <lineage>
        <taxon>Eukaryota</taxon>
        <taxon>Sar</taxon>
        <taxon>Stramenopiles</taxon>
        <taxon>Bigyra</taxon>
        <taxon>Opalozoa</taxon>
        <taxon>Opalinata</taxon>
        <taxon>Blastocystidae</taxon>
        <taxon>Blastocystis</taxon>
    </lineage>
</organism>
<gene>
    <name evidence="4" type="ORF">GSBLH_T00001377001</name>
</gene>
<dbReference type="EMBL" id="FN668640">
    <property type="protein sequence ID" value="CBK21186.2"/>
    <property type="molecule type" value="Genomic_DNA"/>
</dbReference>
<evidence type="ECO:0000256" key="3">
    <source>
        <dbReference type="ARBA" id="ARBA00022884"/>
    </source>
</evidence>
<dbReference type="InterPro" id="IPR001328">
    <property type="entry name" value="Pept_tRNA_hydro"/>
</dbReference>
<dbReference type="InParanoid" id="D8LZE7"/>
<evidence type="ECO:0000256" key="2">
    <source>
        <dbReference type="ARBA" id="ARBA00022801"/>
    </source>
</evidence>
<dbReference type="GeneID" id="24918641"/>
<dbReference type="NCBIfam" id="TIGR00447">
    <property type="entry name" value="pth"/>
    <property type="match status" value="1"/>
</dbReference>
<evidence type="ECO:0000256" key="1">
    <source>
        <dbReference type="ARBA" id="ARBA00022555"/>
    </source>
</evidence>
<name>D8LZE7_BLAHO</name>
<dbReference type="PANTHER" id="PTHR17224">
    <property type="entry name" value="PEPTIDYL-TRNA HYDROLASE"/>
    <property type="match status" value="1"/>
</dbReference>
<evidence type="ECO:0000313" key="5">
    <source>
        <dbReference type="Proteomes" id="UP000008312"/>
    </source>
</evidence>
<dbReference type="InterPro" id="IPR036416">
    <property type="entry name" value="Pept_tRNA_hydro_sf"/>
</dbReference>
<proteinExistence type="predicted"/>
<dbReference type="PANTHER" id="PTHR17224:SF1">
    <property type="entry name" value="PEPTIDYL-TRNA HYDROLASE"/>
    <property type="match status" value="1"/>
</dbReference>
<keyword evidence="2" id="KW-0378">Hydrolase</keyword>
<keyword evidence="1" id="KW-0820">tRNA-binding</keyword>
<dbReference type="Gene3D" id="3.40.50.1470">
    <property type="entry name" value="Peptidyl-tRNA hydrolase"/>
    <property type="match status" value="1"/>
</dbReference>
<dbReference type="OrthoDB" id="1711136at2759"/>
<dbReference type="GO" id="GO:0000049">
    <property type="term" value="F:tRNA binding"/>
    <property type="evidence" value="ECO:0007669"/>
    <property type="project" value="UniProtKB-KW"/>
</dbReference>
<dbReference type="RefSeq" id="XP_012895234.1">
    <property type="nucleotide sequence ID" value="XM_013039780.1"/>
</dbReference>
<dbReference type="SUPFAM" id="SSF53178">
    <property type="entry name" value="Peptidyl-tRNA hydrolase-like"/>
    <property type="match status" value="1"/>
</dbReference>